<accession>A0A4U5MTB0</accession>
<reference evidence="1 2" key="2">
    <citation type="journal article" date="2019" name="G3 (Bethesda)">
        <title>Hybrid Assembly of the Genome of the Entomopathogenic Nematode Steinernema carpocapsae Identifies the X-Chromosome.</title>
        <authorList>
            <person name="Serra L."/>
            <person name="Macchietto M."/>
            <person name="Macias-Munoz A."/>
            <person name="McGill C.J."/>
            <person name="Rodriguez I.M."/>
            <person name="Rodriguez B."/>
            <person name="Murad R."/>
            <person name="Mortazavi A."/>
        </authorList>
    </citation>
    <scope>NUCLEOTIDE SEQUENCE [LARGE SCALE GENOMIC DNA]</scope>
    <source>
        <strain evidence="1 2">ALL</strain>
    </source>
</reference>
<dbReference type="EMBL" id="AZBU02000006">
    <property type="protein sequence ID" value="TKR72732.1"/>
    <property type="molecule type" value="Genomic_DNA"/>
</dbReference>
<proteinExistence type="predicted"/>
<protein>
    <submittedName>
        <fullName evidence="1">Uncharacterized protein</fullName>
    </submittedName>
</protein>
<sequence>MKRNVKIKNRNSDDPKICQVNRLLPSNAVRKILGQTKATRPRALILRSSTRKSKLRSVTFMAKDKRTMTVEHAVFAK</sequence>
<reference evidence="1 2" key="1">
    <citation type="journal article" date="2015" name="Genome Biol.">
        <title>Comparative genomics of Steinernema reveals deeply conserved gene regulatory networks.</title>
        <authorList>
            <person name="Dillman A.R."/>
            <person name="Macchietto M."/>
            <person name="Porter C.F."/>
            <person name="Rogers A."/>
            <person name="Williams B."/>
            <person name="Antoshechkin I."/>
            <person name="Lee M.M."/>
            <person name="Goodwin Z."/>
            <person name="Lu X."/>
            <person name="Lewis E.E."/>
            <person name="Goodrich-Blair H."/>
            <person name="Stock S.P."/>
            <person name="Adams B.J."/>
            <person name="Sternberg P.W."/>
            <person name="Mortazavi A."/>
        </authorList>
    </citation>
    <scope>NUCLEOTIDE SEQUENCE [LARGE SCALE GENOMIC DNA]</scope>
    <source>
        <strain evidence="1 2">ALL</strain>
    </source>
</reference>
<name>A0A4U5MTB0_STECR</name>
<evidence type="ECO:0000313" key="2">
    <source>
        <dbReference type="Proteomes" id="UP000298663"/>
    </source>
</evidence>
<keyword evidence="2" id="KW-1185">Reference proteome</keyword>
<evidence type="ECO:0000313" key="1">
    <source>
        <dbReference type="EMBL" id="TKR72732.1"/>
    </source>
</evidence>
<gene>
    <name evidence="1" type="ORF">L596_020138</name>
</gene>
<dbReference type="AlphaFoldDB" id="A0A4U5MTB0"/>
<comment type="caution">
    <text evidence="1">The sequence shown here is derived from an EMBL/GenBank/DDBJ whole genome shotgun (WGS) entry which is preliminary data.</text>
</comment>
<organism evidence="1 2">
    <name type="scientific">Steinernema carpocapsae</name>
    <name type="common">Entomopathogenic nematode</name>
    <dbReference type="NCBI Taxonomy" id="34508"/>
    <lineage>
        <taxon>Eukaryota</taxon>
        <taxon>Metazoa</taxon>
        <taxon>Ecdysozoa</taxon>
        <taxon>Nematoda</taxon>
        <taxon>Chromadorea</taxon>
        <taxon>Rhabditida</taxon>
        <taxon>Tylenchina</taxon>
        <taxon>Panagrolaimomorpha</taxon>
        <taxon>Strongyloidoidea</taxon>
        <taxon>Steinernematidae</taxon>
        <taxon>Steinernema</taxon>
    </lineage>
</organism>
<dbReference type="Proteomes" id="UP000298663">
    <property type="component" value="Unassembled WGS sequence"/>
</dbReference>